<dbReference type="PANTHER" id="PTHR33110:SF71">
    <property type="entry name" value="F-BOX_KELCH-REPEAT PROTEIN"/>
    <property type="match status" value="1"/>
</dbReference>
<dbReference type="Pfam" id="PF03478">
    <property type="entry name" value="Beta-prop_KIB1-4"/>
    <property type="match status" value="1"/>
</dbReference>
<dbReference type="InterPro" id="IPR005174">
    <property type="entry name" value="KIB1-4_b-propeller"/>
</dbReference>
<keyword evidence="3" id="KW-1185">Reference proteome</keyword>
<reference evidence="2 3" key="1">
    <citation type="journal article" date="2022" name="Nat. Plants">
        <title>Genomes of leafy and leafless Platanthera orchids illuminate the evolution of mycoheterotrophy.</title>
        <authorList>
            <person name="Li M.H."/>
            <person name="Liu K.W."/>
            <person name="Li Z."/>
            <person name="Lu H.C."/>
            <person name="Ye Q.L."/>
            <person name="Zhang D."/>
            <person name="Wang J.Y."/>
            <person name="Li Y.F."/>
            <person name="Zhong Z.M."/>
            <person name="Liu X."/>
            <person name="Yu X."/>
            <person name="Liu D.K."/>
            <person name="Tu X.D."/>
            <person name="Liu B."/>
            <person name="Hao Y."/>
            <person name="Liao X.Y."/>
            <person name="Jiang Y.T."/>
            <person name="Sun W.H."/>
            <person name="Chen J."/>
            <person name="Chen Y.Q."/>
            <person name="Ai Y."/>
            <person name="Zhai J.W."/>
            <person name="Wu S.S."/>
            <person name="Zhou Z."/>
            <person name="Hsiao Y.Y."/>
            <person name="Wu W.L."/>
            <person name="Chen Y.Y."/>
            <person name="Lin Y.F."/>
            <person name="Hsu J.L."/>
            <person name="Li C.Y."/>
            <person name="Wang Z.W."/>
            <person name="Zhao X."/>
            <person name="Zhong W.Y."/>
            <person name="Ma X.K."/>
            <person name="Ma L."/>
            <person name="Huang J."/>
            <person name="Chen G.Z."/>
            <person name="Huang M.Z."/>
            <person name="Huang L."/>
            <person name="Peng D.H."/>
            <person name="Luo Y.B."/>
            <person name="Zou S.Q."/>
            <person name="Chen S.P."/>
            <person name="Lan S."/>
            <person name="Tsai W.C."/>
            <person name="Van de Peer Y."/>
            <person name="Liu Z.J."/>
        </authorList>
    </citation>
    <scope>NUCLEOTIDE SEQUENCE [LARGE SCALE GENOMIC DNA]</scope>
    <source>
        <strain evidence="2">Lor287</strain>
    </source>
</reference>
<dbReference type="EMBL" id="JBBWWQ010000004">
    <property type="protein sequence ID" value="KAK8949176.1"/>
    <property type="molecule type" value="Genomic_DNA"/>
</dbReference>
<accession>A0AAP0BTV4</accession>
<gene>
    <name evidence="2" type="ORF">KSP39_PZI006294</name>
</gene>
<name>A0AAP0BTV4_9ASPA</name>
<protein>
    <recommendedName>
        <fullName evidence="1">KIB1-4 beta-propeller domain-containing protein</fullName>
    </recommendedName>
</protein>
<dbReference type="PANTHER" id="PTHR33110">
    <property type="entry name" value="F-BOX/KELCH-REPEAT PROTEIN-RELATED"/>
    <property type="match status" value="1"/>
</dbReference>
<dbReference type="InterPro" id="IPR036047">
    <property type="entry name" value="F-box-like_dom_sf"/>
</dbReference>
<evidence type="ECO:0000313" key="3">
    <source>
        <dbReference type="Proteomes" id="UP001418222"/>
    </source>
</evidence>
<sequence length="436" mass="50163">MLGWMFLSELVPISKRAWIVYNPVFAEVLLRMCCLMSCSSAKSAGWADLPSEIVVSIAKRLVVAEVVRLRAVCSCWAWALGKSSGLRQKGLYSPSPWILLPNSSLEDVDFCTFFSITEDRFYRVPSLKQITDRRYILLSSSQHGWLVSIDNVLAPYFINPLTRQILHLPTLLTIPRSRCSNLYFALGASTNKRMFYEQYLRKIILISTPLEERIAVAFCRTHYHGICLLFAGVEDDVWSIGPSLPLDLNCSLDDIKYNEGDDKLYVLTSSGDVFVLQFKNHTLEIVSMVCRPIGYEHYRMFEGYISFSHGDLLLVNKYSKSYPSYNNTFNDTTFKIFRLDRASCWAPVDGLGNQALFIGPNNCFALHDVEEHKKNKIFFIHHVPTTRLLNANKIRYSIQKFGVFDLETNKVEYVLPFELHAQYFPILFFPEPKLWD</sequence>
<organism evidence="2 3">
    <name type="scientific">Platanthera zijinensis</name>
    <dbReference type="NCBI Taxonomy" id="2320716"/>
    <lineage>
        <taxon>Eukaryota</taxon>
        <taxon>Viridiplantae</taxon>
        <taxon>Streptophyta</taxon>
        <taxon>Embryophyta</taxon>
        <taxon>Tracheophyta</taxon>
        <taxon>Spermatophyta</taxon>
        <taxon>Magnoliopsida</taxon>
        <taxon>Liliopsida</taxon>
        <taxon>Asparagales</taxon>
        <taxon>Orchidaceae</taxon>
        <taxon>Orchidoideae</taxon>
        <taxon>Orchideae</taxon>
        <taxon>Orchidinae</taxon>
        <taxon>Platanthera</taxon>
    </lineage>
</organism>
<comment type="caution">
    <text evidence="2">The sequence shown here is derived from an EMBL/GenBank/DDBJ whole genome shotgun (WGS) entry which is preliminary data.</text>
</comment>
<evidence type="ECO:0000313" key="2">
    <source>
        <dbReference type="EMBL" id="KAK8949176.1"/>
    </source>
</evidence>
<dbReference type="SUPFAM" id="SSF81383">
    <property type="entry name" value="F-box domain"/>
    <property type="match status" value="1"/>
</dbReference>
<feature type="domain" description="KIB1-4 beta-propeller" evidence="1">
    <location>
        <begin position="113"/>
        <end position="394"/>
    </location>
</feature>
<dbReference type="Proteomes" id="UP001418222">
    <property type="component" value="Unassembled WGS sequence"/>
</dbReference>
<dbReference type="Gene3D" id="1.20.1280.50">
    <property type="match status" value="1"/>
</dbReference>
<evidence type="ECO:0000259" key="1">
    <source>
        <dbReference type="Pfam" id="PF03478"/>
    </source>
</evidence>
<dbReference type="AlphaFoldDB" id="A0AAP0BTV4"/>
<proteinExistence type="predicted"/>